<feature type="domain" description="DUF11" evidence="4">
    <location>
        <begin position="242"/>
        <end position="318"/>
    </location>
</feature>
<dbReference type="SUPFAM" id="SSF49452">
    <property type="entry name" value="Starch-binding domain-like"/>
    <property type="match status" value="11"/>
</dbReference>
<keyword evidence="5" id="KW-0645">Protease</keyword>
<evidence type="ECO:0000259" key="4">
    <source>
        <dbReference type="Pfam" id="PF01345"/>
    </source>
</evidence>
<comment type="caution">
    <text evidence="5">The sequence shown here is derived from an EMBL/GenBank/DDBJ whole genome shotgun (WGS) entry which is preliminary data.</text>
</comment>
<dbReference type="SUPFAM" id="SSF49464">
    <property type="entry name" value="Carboxypeptidase regulatory domain-like"/>
    <property type="match status" value="4"/>
</dbReference>
<keyword evidence="2" id="KW-0964">Secreted</keyword>
<dbReference type="RefSeq" id="WP_110047082.1">
    <property type="nucleotide sequence ID" value="NZ_CP054613.1"/>
</dbReference>
<dbReference type="EMBL" id="QGTQ01000035">
    <property type="protein sequence ID" value="PWV92502.1"/>
    <property type="molecule type" value="Genomic_DNA"/>
</dbReference>
<dbReference type="InterPro" id="IPR013784">
    <property type="entry name" value="Carb-bd-like_fold"/>
</dbReference>
<dbReference type="Proteomes" id="UP000246635">
    <property type="component" value="Unassembled WGS sequence"/>
</dbReference>
<evidence type="ECO:0000256" key="3">
    <source>
        <dbReference type="ARBA" id="ARBA00022729"/>
    </source>
</evidence>
<evidence type="ECO:0000313" key="5">
    <source>
        <dbReference type="EMBL" id="PWV92502.1"/>
    </source>
</evidence>
<evidence type="ECO:0000256" key="2">
    <source>
        <dbReference type="ARBA" id="ARBA00022525"/>
    </source>
</evidence>
<evidence type="ECO:0000313" key="6">
    <source>
        <dbReference type="Proteomes" id="UP000246635"/>
    </source>
</evidence>
<sequence>MSFPNNVQYVPVTLNGIPISDPVRDVSPDETDIVGDEAFPAAYYGYDGTNLYFRLRLNADPRFKTGFRNFAWGVLFDTDNDPSTYEAVLAVNGLDSTVDLIRNTVRIPNAFTDSAEGVDSKGQPNFRQSIINFDIARAQPTDDGSRFGGNANFFIDWFVRLSVLQQQLGITDQSSLRFLFFTATNNNNFNKDFIGPGTLLSSAFSDPLTINGGDVRAKLSLTQSAEGGPLTITGGAPTTIAGSIEVKNSGRSEAANVVVNAVFGFDTPISFEVRQTSMGNTAYNAAAQTLTWNVGNLAAGSDAVLQYTAQGVFNAAGTRTVDSKTATGIDLFTGAVLSPKTSALTAAVITTGAITGRVLDNITGLPLPGVAVQAVNAATMAVISSAVTAEAGVYSFPSLPPGSYVLQFAFPDYQSQSASVSVVVNTITTLNVLLVPLPANVLGTVTDAATDLPIVGAAVHLNDSNGAPTADALTDAAGQFALNGIFPGSYRISVEAPDYQLSTRPITLSAGATRTANFALSGNPGSVSGTVTGTNGAPVAGALVEVLNSRIDILAAVVTDASGQYAINSLTPTVLDRIRFSAQGYVTQIIGLQIVPGQNVVNAKLSPLAGSLTGVITDSVTGAPIVGASISVASDVGLKLQSAVTAADGTYTIPSLGPGSYTATIGGPGYASQLLGATIAAGTVTALSTALEQLAGAISGRVADIQFTPLIDAEVTIFTNNIVVAGVNTQEDGTFTVGGLSAGVYTVAAAVSGFGGTSQTITVNPAQTTETVLILLPLAGELTGTVTDTGGKPIAGATLALQLNVDGGSLAFVRFVTEQDGTYYLTNLAPLPFIVTASATGFQNGYVSIVITPGQLVTADFRLAPNPGSIEGTVVDVEGRPIAGAGAQVRLNNANGVTLVNLFTDTAGRFTASNMAPGTYAVVVSADRFQTSTATVAVESDQTAALQIALSPNPGSILGRVFDVITNLPALPAIVNVTDKNNLLLGSSLADNNGQVRIEGLPPGSYTLAVTAINYQGGTFGIIVQSDAIATAEFAVIPNPATIVGITLPPVAGIIVNLYNLNNVQVANAISQSDGSFVFISIREGSYYMNASATGYTSATVGVSVLPGETAAVQLPLTPNPGRLAGKIIDDSGNPVAGAVIRAMDSNETIRNVAQADASGSYVLDLLPAGLITAIASATNHGNAVVSATIGPGETVSSVNFTLASDPGSIAGQVTDAISGEPIQGADIEIRSGTASGLAVAHVTADGAGNFLFDGLRPGTYTVIVSADRYAANRIGAVVRSNQSTASNIALAPIFGDISGQVVDTTGNTVSSLDTRVRLFTKEGVLIDSIFVSPAGTFAIHNLLPGEYLLVAASPGFMTASIGTIVTAGIVTPVQAVLTTEISLLTGTVRNAGTGSGISGAQVTVYDLYGLAIDSTFTDEKGSFELRGLPAGNLTITAAAAGFGSESAGIVIESGSASQLQLSLTPNPGAVGGFVSNYSNGASLSGASVQIFNGSTGALIATVVSGSGGEYASADLAPGFYTAICNAVGFTSGLGGFDILAGETTRYSFALDPLPGQLRGMVNRATDNTAIPGSSIVIRQYNNFGPVVGSIITDGIGNYNLGDVTPANYSLSASKTGFLPQDTSTGILPNALTIVNFALQSVSIVVTGRVTDGTNGAPLPNTSVTIVDGSGSVVGNGVTDGSGQYTVPSVSGGERTIVASNPSRQTTVVFTPITQSSNQQVNLVLVGIPLTIQGIVTDNVFQSPVAGAIVNVLDQESNTVLATVFTSGDGSFTARGLAAGTYTVTASAQRLGSVARSAAAGAGNSGSLSLSAAFGTLTGTIRDAAGKPLYRALVEIVASGGELVRQVISNAAGSYIVTNLSAGAQRARFSFPSKQTKELNPIIIDQQKTVLDVILLDEEEE</sequence>
<dbReference type="SUPFAM" id="SSF49478">
    <property type="entry name" value="Cna protein B-type domain"/>
    <property type="match status" value="3"/>
</dbReference>
<comment type="similarity">
    <text evidence="1">Belongs to the serine-aspartate repeat-containing protein (SDr) family.</text>
</comment>
<reference evidence="5 6" key="1">
    <citation type="submission" date="2018-05" db="EMBL/GenBank/DDBJ databases">
        <title>Genomic Encyclopedia of Type Strains, Phase III (KMG-III): the genomes of soil and plant-associated and newly described type strains.</title>
        <authorList>
            <person name="Whitman W."/>
        </authorList>
    </citation>
    <scope>NUCLEOTIDE SEQUENCE [LARGE SCALE GENOMIC DNA]</scope>
    <source>
        <strain evidence="5 6">CECT 5696</strain>
    </source>
</reference>
<name>A0A2V2YH10_9BACL</name>
<dbReference type="Gene3D" id="2.60.40.1120">
    <property type="entry name" value="Carboxypeptidase-like, regulatory domain"/>
    <property type="match status" value="16"/>
</dbReference>
<dbReference type="PANTHER" id="PTHR36108:SF13">
    <property type="entry name" value="COLOSSIN-B-RELATED"/>
    <property type="match status" value="1"/>
</dbReference>
<gene>
    <name evidence="5" type="ORF">DFQ01_13563</name>
</gene>
<proteinExistence type="inferred from homology"/>
<keyword evidence="5" id="KW-0378">Hydrolase</keyword>
<accession>A0A2V2YH10</accession>
<keyword evidence="3" id="KW-0732">Signal</keyword>
<evidence type="ECO:0000256" key="1">
    <source>
        <dbReference type="ARBA" id="ARBA00007257"/>
    </source>
</evidence>
<dbReference type="InterPro" id="IPR001434">
    <property type="entry name" value="OmcB-like_DUF11"/>
</dbReference>
<keyword evidence="5" id="KW-0121">Carboxypeptidase</keyword>
<keyword evidence="6" id="KW-1185">Reference proteome</keyword>
<dbReference type="Pfam" id="PF13620">
    <property type="entry name" value="CarboxypepD_reg"/>
    <property type="match status" value="17"/>
</dbReference>
<protein>
    <submittedName>
        <fullName evidence="5">Carboxypeptidase family protein</fullName>
    </submittedName>
</protein>
<dbReference type="GO" id="GO:0030246">
    <property type="term" value="F:carbohydrate binding"/>
    <property type="evidence" value="ECO:0007669"/>
    <property type="project" value="InterPro"/>
</dbReference>
<dbReference type="InterPro" id="IPR008969">
    <property type="entry name" value="CarboxyPept-like_regulatory"/>
</dbReference>
<organism evidence="5 6">
    <name type="scientific">Paenibacillus cellulosilyticus</name>
    <dbReference type="NCBI Taxonomy" id="375489"/>
    <lineage>
        <taxon>Bacteria</taxon>
        <taxon>Bacillati</taxon>
        <taxon>Bacillota</taxon>
        <taxon>Bacilli</taxon>
        <taxon>Bacillales</taxon>
        <taxon>Paenibacillaceae</taxon>
        <taxon>Paenibacillus</taxon>
    </lineage>
</organism>
<dbReference type="OrthoDB" id="176752at2"/>
<dbReference type="Gene3D" id="2.60.40.1170">
    <property type="entry name" value="Mu homology domain, subdomain B"/>
    <property type="match status" value="1"/>
</dbReference>
<dbReference type="GO" id="GO:0004180">
    <property type="term" value="F:carboxypeptidase activity"/>
    <property type="evidence" value="ECO:0007669"/>
    <property type="project" value="UniProtKB-KW"/>
</dbReference>
<dbReference type="Pfam" id="PF01345">
    <property type="entry name" value="DUF11"/>
    <property type="match status" value="1"/>
</dbReference>
<dbReference type="PANTHER" id="PTHR36108">
    <property type="entry name" value="COLOSSIN-B-RELATED"/>
    <property type="match status" value="1"/>
</dbReference>